<reference evidence="1" key="2">
    <citation type="journal article" date="2006" name="PLoS Pathog.">
        <title>New perspectives on host-parasite interplay by comparative transcriptomic and proteomic analyses of Schistosoma japonicum.</title>
        <authorList>
            <person name="Liu F."/>
            <person name="Lu J."/>
            <person name="Hu W."/>
            <person name="Wang S.Y."/>
            <person name="Cui S.J."/>
            <person name="Chi M."/>
            <person name="Yan Q."/>
            <person name="Wang X.R."/>
            <person name="Song H.D."/>
            <person name="Xu X.N."/>
            <person name="Wang J.J."/>
            <person name="Zhang X.L."/>
            <person name="Zhang X."/>
            <person name="Wang Z.Q."/>
            <person name="Xue C.L."/>
            <person name="Brindley P.J."/>
            <person name="McManus D.P."/>
            <person name="Yang P.Y."/>
            <person name="Feng Z."/>
            <person name="Chen Z."/>
            <person name="Han Z.G."/>
        </authorList>
    </citation>
    <scope>NUCLEOTIDE SEQUENCE</scope>
</reference>
<accession>Q5C1S1</accession>
<proteinExistence type="evidence at transcript level"/>
<evidence type="ECO:0000313" key="1">
    <source>
        <dbReference type="EMBL" id="AAX26404.1"/>
    </source>
</evidence>
<sequence length="42" mass="4788">MNDRKMALIVLFVLSTRPLPSGWYAVVCVFLIPNNLHISAMR</sequence>
<organism evidence="1">
    <name type="scientific">Schistosoma japonicum</name>
    <name type="common">Blood fluke</name>
    <dbReference type="NCBI Taxonomy" id="6182"/>
    <lineage>
        <taxon>Eukaryota</taxon>
        <taxon>Metazoa</taxon>
        <taxon>Spiralia</taxon>
        <taxon>Lophotrochozoa</taxon>
        <taxon>Platyhelminthes</taxon>
        <taxon>Trematoda</taxon>
        <taxon>Digenea</taxon>
        <taxon>Strigeidida</taxon>
        <taxon>Schistosomatoidea</taxon>
        <taxon>Schistosomatidae</taxon>
        <taxon>Schistosoma</taxon>
    </lineage>
</organism>
<dbReference type="EMBL" id="AY810515">
    <property type="protein sequence ID" value="AAX26404.1"/>
    <property type="molecule type" value="mRNA"/>
</dbReference>
<dbReference type="AlphaFoldDB" id="Q5C1S1"/>
<name>Q5C1S1_SCHJA</name>
<reference evidence="1" key="1">
    <citation type="submission" date="2005-03" db="EMBL/GenBank/DDBJ databases">
        <authorList>
            <person name="Han Z."/>
        </authorList>
    </citation>
    <scope>NUCLEOTIDE SEQUENCE</scope>
</reference>
<protein>
    <submittedName>
        <fullName evidence="1">Uncharacterized protein</fullName>
    </submittedName>
</protein>